<feature type="region of interest" description="Disordered" evidence="1">
    <location>
        <begin position="53"/>
        <end position="153"/>
    </location>
</feature>
<name>A0A2T3AKF3_9PEZI</name>
<feature type="compositionally biased region" description="Pro residues" evidence="1">
    <location>
        <begin position="874"/>
        <end position="884"/>
    </location>
</feature>
<feature type="region of interest" description="Disordered" evidence="1">
    <location>
        <begin position="864"/>
        <end position="924"/>
    </location>
</feature>
<evidence type="ECO:0000313" key="2">
    <source>
        <dbReference type="EMBL" id="PSS02148.1"/>
    </source>
</evidence>
<feature type="region of interest" description="Disordered" evidence="1">
    <location>
        <begin position="416"/>
        <end position="438"/>
    </location>
</feature>
<feature type="region of interest" description="Disordered" evidence="1">
    <location>
        <begin position="243"/>
        <end position="273"/>
    </location>
</feature>
<proteinExistence type="predicted"/>
<keyword evidence="3" id="KW-1185">Reference proteome</keyword>
<organism evidence="2 3">
    <name type="scientific">Coniella lustricola</name>
    <dbReference type="NCBI Taxonomy" id="2025994"/>
    <lineage>
        <taxon>Eukaryota</taxon>
        <taxon>Fungi</taxon>
        <taxon>Dikarya</taxon>
        <taxon>Ascomycota</taxon>
        <taxon>Pezizomycotina</taxon>
        <taxon>Sordariomycetes</taxon>
        <taxon>Sordariomycetidae</taxon>
        <taxon>Diaporthales</taxon>
        <taxon>Schizoparmaceae</taxon>
        <taxon>Coniella</taxon>
    </lineage>
</organism>
<dbReference type="InParanoid" id="A0A2T3AKF3"/>
<reference evidence="2 3" key="1">
    <citation type="journal article" date="2018" name="Mycol. Prog.">
        <title>Coniella lustricola, a new species from submerged detritus.</title>
        <authorList>
            <person name="Raudabaugh D.B."/>
            <person name="Iturriaga T."/>
            <person name="Carver A."/>
            <person name="Mondo S."/>
            <person name="Pangilinan J."/>
            <person name="Lipzen A."/>
            <person name="He G."/>
            <person name="Amirebrahimi M."/>
            <person name="Grigoriev I.V."/>
            <person name="Miller A.N."/>
        </authorList>
    </citation>
    <scope>NUCLEOTIDE SEQUENCE [LARGE SCALE GENOMIC DNA]</scope>
    <source>
        <strain evidence="2 3">B22-T-1</strain>
    </source>
</reference>
<feature type="compositionally biased region" description="Polar residues" evidence="1">
    <location>
        <begin position="426"/>
        <end position="438"/>
    </location>
</feature>
<dbReference type="Proteomes" id="UP000241462">
    <property type="component" value="Unassembled WGS sequence"/>
</dbReference>
<dbReference type="AlphaFoldDB" id="A0A2T3AKF3"/>
<dbReference type="OrthoDB" id="5333304at2759"/>
<evidence type="ECO:0000256" key="1">
    <source>
        <dbReference type="SAM" id="MobiDB-lite"/>
    </source>
</evidence>
<feature type="compositionally biased region" description="Polar residues" evidence="1">
    <location>
        <begin position="118"/>
        <end position="131"/>
    </location>
</feature>
<evidence type="ECO:0000313" key="3">
    <source>
        <dbReference type="Proteomes" id="UP000241462"/>
    </source>
</evidence>
<sequence>MATMAEGPLTALHTTPALAMASEYPKNLTEEEKRQVEECQKILRFRDEILSGAHPRIKAPALRLGSKQDSEPRSPTSAFTAASSGPTVSLANAPKGPKALRGKASAHHVAPDRRAHPSNAQQYSAPATDATSIHPPGLAQPSKMPARFTETPVGPRLHTTVSHSDNASAAQFDPVLLTKSDDLIKAELQLQRQRLERALSDQVQQQRAAAKISNSEEALADFDLAEVLMKALQLVQASAPLQTDANGASNTSAGENESDGGNSTFYSSKHDTPESCLTHRILEDDDSDAIQQAREESHYEPPMIMEASPVPGPSSLRPSAQELSFDIHDPTKLTNLQSGDGATGRVTTVQKALGVPMEIISSQESGEASSSGDVRLTYGKQTVSHGRAGPVTGRNPGQAFGRRHSPILRAHNLSPVAPQPAHVSPLANSGQPLLASQDTAPPQATFAQVAALRNDRSNGSSPESSPQGRPSKKGRNKKKRKADRMAVNTTATSPYIKPEPRSPSPLTAPQYPRPLKRAKQATRPGYEHPLEEAHVQEVIEEPRAISYARYRNDMHTAYPGPLSHPPRKEEHSLTVAESPRYEQQYRNNFRPVETVRYVRRVSPGAQPYSYTRAVSRAPMDRSYDVRAPLRTIVRPVAEQTQTHSGSPMLIGDRHQSVMGPPRGPTSRVVVDEFGREYIDPSPRQESVIVRRSVAPQSAYEDHDDYYDPSRTTTRIVRRSVAPAVAYGEPEVVYERAPSRALSTMPGQDHYEEEVVYRSPGPAAGYTTTRRVVTRPEYAPEFRYYREREHPLQSVGRPGAECYELRATQEPRPLRAEPQREYIVRSATVHPEGSIRPQGMRISSVRPEPVPGEYGAPILLDDRLPPPQGYSMRPMAPPPPPPPQQPQYVRQWSEYEARPAYGEQDGRGEEEGVTYVENAPREMYR</sequence>
<dbReference type="EMBL" id="KZ678379">
    <property type="protein sequence ID" value="PSS02148.1"/>
    <property type="molecule type" value="Genomic_DNA"/>
</dbReference>
<feature type="compositionally biased region" description="Basic residues" evidence="1">
    <location>
        <begin position="470"/>
        <end position="482"/>
    </location>
</feature>
<feature type="region of interest" description="Disordered" evidence="1">
    <location>
        <begin position="381"/>
        <end position="402"/>
    </location>
</feature>
<accession>A0A2T3AKF3</accession>
<feature type="compositionally biased region" description="Polar residues" evidence="1">
    <location>
        <begin position="243"/>
        <end position="267"/>
    </location>
</feature>
<protein>
    <submittedName>
        <fullName evidence="2">Uncharacterized protein</fullName>
    </submittedName>
</protein>
<feature type="compositionally biased region" description="Polar residues" evidence="1">
    <location>
        <begin position="73"/>
        <end position="90"/>
    </location>
</feature>
<feature type="compositionally biased region" description="Polar residues" evidence="1">
    <location>
        <begin position="457"/>
        <end position="468"/>
    </location>
</feature>
<feature type="region of interest" description="Disordered" evidence="1">
    <location>
        <begin position="638"/>
        <end position="663"/>
    </location>
</feature>
<gene>
    <name evidence="2" type="ORF">BD289DRAFT_271316</name>
</gene>
<feature type="region of interest" description="Disordered" evidence="1">
    <location>
        <begin position="453"/>
        <end position="531"/>
    </location>
</feature>